<evidence type="ECO:0000256" key="5">
    <source>
        <dbReference type="ARBA" id="ARBA00022771"/>
    </source>
</evidence>
<name>A0A1I7T4M2_9PELO</name>
<reference evidence="13" key="1">
    <citation type="submission" date="2016-11" db="UniProtKB">
        <authorList>
            <consortium name="WormBaseParasite"/>
        </authorList>
    </citation>
    <scope>IDENTIFICATION</scope>
</reference>
<dbReference type="Gene3D" id="3.30.40.10">
    <property type="entry name" value="Zinc/RING finger domain, C3HC4 (zinc finger)"/>
    <property type="match status" value="1"/>
</dbReference>
<organism evidence="12 13">
    <name type="scientific">Caenorhabditis tropicalis</name>
    <dbReference type="NCBI Taxonomy" id="1561998"/>
    <lineage>
        <taxon>Eukaryota</taxon>
        <taxon>Metazoa</taxon>
        <taxon>Ecdysozoa</taxon>
        <taxon>Nematoda</taxon>
        <taxon>Chromadorea</taxon>
        <taxon>Rhabditida</taxon>
        <taxon>Rhabditina</taxon>
        <taxon>Rhabditomorpha</taxon>
        <taxon>Rhabditoidea</taxon>
        <taxon>Rhabditidae</taxon>
        <taxon>Peloderinae</taxon>
        <taxon>Caenorhabditis</taxon>
    </lineage>
</organism>
<keyword evidence="4" id="KW-0479">Metal-binding</keyword>
<dbReference type="AlphaFoldDB" id="A0A1I7T4M2"/>
<dbReference type="CDD" id="cd08366">
    <property type="entry name" value="APC10"/>
    <property type="match status" value="1"/>
</dbReference>
<keyword evidence="10" id="KW-1133">Transmembrane helix</keyword>
<evidence type="ECO:0000256" key="10">
    <source>
        <dbReference type="SAM" id="Phobius"/>
    </source>
</evidence>
<keyword evidence="10" id="KW-0472">Membrane</keyword>
<evidence type="ECO:0000256" key="4">
    <source>
        <dbReference type="ARBA" id="ARBA00022723"/>
    </source>
</evidence>
<keyword evidence="3" id="KW-0132">Cell division</keyword>
<protein>
    <recommendedName>
        <fullName evidence="2">Anaphase-promoting complex subunit 10</fullName>
    </recommendedName>
</protein>
<dbReference type="InterPro" id="IPR004939">
    <property type="entry name" value="APC_su10/DOC_dom"/>
</dbReference>
<dbReference type="SMART" id="SM01337">
    <property type="entry name" value="APC10"/>
    <property type="match status" value="1"/>
</dbReference>
<keyword evidence="9" id="KW-0131">Cell cycle</keyword>
<proteinExistence type="inferred from homology"/>
<dbReference type="GO" id="GO:0070979">
    <property type="term" value="P:protein K11-linked ubiquitination"/>
    <property type="evidence" value="ECO:0007669"/>
    <property type="project" value="TreeGrafter"/>
</dbReference>
<evidence type="ECO:0000256" key="9">
    <source>
        <dbReference type="ARBA" id="ARBA00023306"/>
    </source>
</evidence>
<dbReference type="GO" id="GO:0031145">
    <property type="term" value="P:anaphase-promoting complex-dependent catabolic process"/>
    <property type="evidence" value="ECO:0007669"/>
    <property type="project" value="InterPro"/>
</dbReference>
<keyword evidence="6" id="KW-0498">Mitosis</keyword>
<dbReference type="SUPFAM" id="SSF49785">
    <property type="entry name" value="Galactose-binding domain-like"/>
    <property type="match status" value="1"/>
</dbReference>
<evidence type="ECO:0000259" key="11">
    <source>
        <dbReference type="PROSITE" id="PS51284"/>
    </source>
</evidence>
<dbReference type="Gene3D" id="2.60.120.260">
    <property type="entry name" value="Galactose-binding domain-like"/>
    <property type="match status" value="1"/>
</dbReference>
<dbReference type="InterPro" id="IPR016901">
    <property type="entry name" value="APC10/Doc1"/>
</dbReference>
<keyword evidence="12" id="KW-1185">Reference proteome</keyword>
<accession>A0A1I7T4M2</accession>
<evidence type="ECO:0000256" key="7">
    <source>
        <dbReference type="ARBA" id="ARBA00022786"/>
    </source>
</evidence>
<evidence type="ECO:0000313" key="12">
    <source>
        <dbReference type="Proteomes" id="UP000095282"/>
    </source>
</evidence>
<sequence length="490" mass="56734">MKHVRIILRQCGHVVCLPCFIEYIKNRIIVDGHPRFKCQLSKCNQVVHENDINAVLDEKEPALERYMSIVHRRYLQHKQNKHSIMAALPSSDIKRCPLCRSIYMHEPGCNYVICANSVCNTAFCWHCERPIGRPCSHFTIASNCRLGYTDYERILRSIQLVLDVNFIILWILLPFVYLIAFIYIPIFIIFLVPASLAYDAYRKEKDSHDFLVPIDILTITFRIIIGIFIGLLVSIPFAIGSIVSGFVLIFVYMGFLVIRTVPCGLTVSLLLFSPNNSIMLTEQRFPRLSLDEAERTSSRGWAREFSNSECFKDITDEARITLSSIANCGGVDELLHESSELAWRTNMSPPHRALLTFSKKTEVSYLMLFLDFSKDESYCPQEVRVDLGWGTNDWWHQVYRKMNHPKGWVKIRLLDTHNLPHRVMALQLTVLKNHEKGRDCVIRHLRIIGPKRSRYESVNRVVLGSFGVLEIKPNSETKRNLIMNYHMSIR</sequence>
<dbReference type="InterPro" id="IPR008979">
    <property type="entry name" value="Galactose-bd-like_sf"/>
</dbReference>
<evidence type="ECO:0000256" key="2">
    <source>
        <dbReference type="ARBA" id="ARBA00013927"/>
    </source>
</evidence>
<dbReference type="CDD" id="cd20336">
    <property type="entry name" value="Rcat_RBR"/>
    <property type="match status" value="1"/>
</dbReference>
<evidence type="ECO:0000313" key="13">
    <source>
        <dbReference type="WBParaSite" id="Csp11.Scaffold502.g2350.t3"/>
    </source>
</evidence>
<keyword evidence="8" id="KW-0862">Zinc</keyword>
<keyword evidence="10" id="KW-0812">Transmembrane</keyword>
<dbReference type="PROSITE" id="PS51284">
    <property type="entry name" value="DOC"/>
    <property type="match status" value="1"/>
</dbReference>
<keyword evidence="7" id="KW-0833">Ubl conjugation pathway</keyword>
<comment type="similarity">
    <text evidence="1">Belongs to the APC10 family.</text>
</comment>
<dbReference type="Proteomes" id="UP000095282">
    <property type="component" value="Unplaced"/>
</dbReference>
<dbReference type="InterPro" id="IPR002867">
    <property type="entry name" value="IBR_dom"/>
</dbReference>
<dbReference type="PANTHER" id="PTHR12936">
    <property type="entry name" value="ANAPHASE-PROMOTING COMPLEX 10"/>
    <property type="match status" value="1"/>
</dbReference>
<dbReference type="STRING" id="1561998.A0A1I7T4M2"/>
<feature type="transmembrane region" description="Helical" evidence="10">
    <location>
        <begin position="178"/>
        <end position="198"/>
    </location>
</feature>
<evidence type="ECO:0000256" key="3">
    <source>
        <dbReference type="ARBA" id="ARBA00022618"/>
    </source>
</evidence>
<feature type="transmembrane region" description="Helical" evidence="10">
    <location>
        <begin position="210"/>
        <end position="239"/>
    </location>
</feature>
<feature type="transmembrane region" description="Helical" evidence="10">
    <location>
        <begin position="245"/>
        <end position="272"/>
    </location>
</feature>
<dbReference type="PANTHER" id="PTHR12936:SF0">
    <property type="entry name" value="ANAPHASE-PROMOTING COMPLEX SUBUNIT 10"/>
    <property type="match status" value="1"/>
</dbReference>
<dbReference type="GO" id="GO:0005680">
    <property type="term" value="C:anaphase-promoting complex"/>
    <property type="evidence" value="ECO:0007669"/>
    <property type="project" value="InterPro"/>
</dbReference>
<dbReference type="Gene3D" id="1.20.120.1750">
    <property type="match status" value="1"/>
</dbReference>
<dbReference type="GO" id="GO:0051301">
    <property type="term" value="P:cell division"/>
    <property type="evidence" value="ECO:0007669"/>
    <property type="project" value="UniProtKB-KW"/>
</dbReference>
<evidence type="ECO:0000256" key="1">
    <source>
        <dbReference type="ARBA" id="ARBA00006762"/>
    </source>
</evidence>
<dbReference type="Pfam" id="PF03256">
    <property type="entry name" value="ANAPC10"/>
    <property type="match status" value="1"/>
</dbReference>
<evidence type="ECO:0000256" key="8">
    <source>
        <dbReference type="ARBA" id="ARBA00022833"/>
    </source>
</evidence>
<dbReference type="SUPFAM" id="SSF57850">
    <property type="entry name" value="RING/U-box"/>
    <property type="match status" value="2"/>
</dbReference>
<dbReference type="InterPro" id="IPR013083">
    <property type="entry name" value="Znf_RING/FYVE/PHD"/>
</dbReference>
<keyword evidence="5" id="KW-0863">Zinc-finger</keyword>
<dbReference type="WBParaSite" id="Csp11.Scaffold502.g2350.t3">
    <property type="protein sequence ID" value="Csp11.Scaffold502.g2350.t3"/>
    <property type="gene ID" value="Csp11.Scaffold502.g2350"/>
</dbReference>
<dbReference type="Pfam" id="PF01485">
    <property type="entry name" value="IBR"/>
    <property type="match status" value="1"/>
</dbReference>
<feature type="domain" description="DOC" evidence="11">
    <location>
        <begin position="290"/>
        <end position="474"/>
    </location>
</feature>
<evidence type="ECO:0000256" key="6">
    <source>
        <dbReference type="ARBA" id="ARBA00022776"/>
    </source>
</evidence>